<reference evidence="4 5" key="1">
    <citation type="journal article" date="2023" name="Commun. Biol.">
        <title>Genome analysis of Parmales, the sister group of diatoms, reveals the evolutionary specialization of diatoms from phago-mixotrophs to photoautotrophs.</title>
        <authorList>
            <person name="Ban H."/>
            <person name="Sato S."/>
            <person name="Yoshikawa S."/>
            <person name="Yamada K."/>
            <person name="Nakamura Y."/>
            <person name="Ichinomiya M."/>
            <person name="Sato N."/>
            <person name="Blanc-Mathieu R."/>
            <person name="Endo H."/>
            <person name="Kuwata A."/>
            <person name="Ogata H."/>
        </authorList>
    </citation>
    <scope>NUCLEOTIDE SEQUENCE [LARGE SCALE GENOMIC DNA]</scope>
</reference>
<feature type="compositionally biased region" description="Low complexity" evidence="1">
    <location>
        <begin position="130"/>
        <end position="144"/>
    </location>
</feature>
<sequence length="1167" mass="128145">MERSANCHVDALTLAWALVSDLPGCFAGRRPAIPDLASLTFPPPPGEATMQRSLRLNMQATKKQHPYHLVVSPLPPPTASSSTPSYSISFRPSSPASVAVSGAFLLAPSKHGTCTLTMTARISTGGGGTTDSTSTATTGVDSSTPMTRAESHYPDAEYKDKVDDAIADHKIASKAVKGSLRLVVDKGQALQSEAADVPWENIKSDFPLTKMWIKHAPAARGERSIAWGKAACTVDCSANTVLAWSMAYCSRDRMRISEEEGNPARLVIDRRNPHSDSVATIKKLGEISDNSFEKIESPDHIVEMGVFHAGGAHGIPRATTIIDEDICTYLSRIRKLFDKSPAIDAASNLRLVDAIENHDDSYSTQENDIIDRGLANFVMFENIKSADVALPSPATKAKLAFVEGDSLAWGWASSEVRAPPAAVLAFVWNTGSRSKRKPDDLEKSVDESPNGHSMLVYNVKKTPGVISNRDFLGRVLWRAEGSGFVLVADPQEESARRPLVKDVVRGKYYMAVKITRVDDTWTKLEYVVNPDSGGSIPRWFVKRWVSSQLTAVTLAQEHFLSLRSLGELDEEDGKAVGNVMLSRTRAEKKLGKRETRVKARVRAAMEKQKGLKELAEKHEWIEVLLAKVVANKLRPAGDSKAKLCNMSVKEARVIGGALASCIAANLTAPAAVDEWILRFPAMGELDREYVWFRPMMDTIAQRLLESVGWGLKMRLYTGAGLSTLDLITDLYMIYTYATTGQQGTALSLAIMVGLCMAIQLFLTWVQAHKGPKLVMLKEMLIVLTALAPGIHAMRVANGVDKNEYDSMDADIVLTAFRCAEMCFESCPGSVLQTYAVFEVAKRGGGWSKQAIASIVVSALTTGFGAATISFDFDVSPQRRRDEPNFYGYIPDTASSRTLIFGCMIANGALLLLLRSVGTALLAMKGGSYVVYYFACDMCLYFMYKIARRDFWHWVPLDGAASVIESFVFRLMVKVLVDFTGVVQFRGAGEMGGCYFSFNMIMALAASLVSTHIYYASLEEGKEAVMEEADAWMMVGGLSGGLICFEAAFLLLMKPGFWGTFFSTQTGYQYVQSKFLREGDENKKAVFKYNKKQWKSIRDDVKAWTMENWERWEEEKPEWFNDAWKAGVDDDMIPPASLGALNGGGVERRRSSLGDVLGVSARVAPVAQ</sequence>
<dbReference type="CDD" id="cd00177">
    <property type="entry name" value="START"/>
    <property type="match status" value="1"/>
</dbReference>
<gene>
    <name evidence="4" type="ORF">TeGR_g11318</name>
</gene>
<dbReference type="EMBL" id="BRYB01003181">
    <property type="protein sequence ID" value="GMI32162.1"/>
    <property type="molecule type" value="Genomic_DNA"/>
</dbReference>
<dbReference type="Pfam" id="PF01852">
    <property type="entry name" value="START"/>
    <property type="match status" value="1"/>
</dbReference>
<feature type="transmembrane region" description="Helical" evidence="2">
    <location>
        <begin position="745"/>
        <end position="765"/>
    </location>
</feature>
<feature type="transmembrane region" description="Helical" evidence="2">
    <location>
        <begin position="996"/>
        <end position="1015"/>
    </location>
</feature>
<evidence type="ECO:0000256" key="2">
    <source>
        <dbReference type="SAM" id="Phobius"/>
    </source>
</evidence>
<organism evidence="4 5">
    <name type="scientific">Tetraparma gracilis</name>
    <dbReference type="NCBI Taxonomy" id="2962635"/>
    <lineage>
        <taxon>Eukaryota</taxon>
        <taxon>Sar</taxon>
        <taxon>Stramenopiles</taxon>
        <taxon>Ochrophyta</taxon>
        <taxon>Bolidophyceae</taxon>
        <taxon>Parmales</taxon>
        <taxon>Triparmaceae</taxon>
        <taxon>Tetraparma</taxon>
    </lineage>
</organism>
<evidence type="ECO:0000313" key="5">
    <source>
        <dbReference type="Proteomes" id="UP001165060"/>
    </source>
</evidence>
<keyword evidence="2" id="KW-0472">Membrane</keyword>
<dbReference type="InterPro" id="IPR051213">
    <property type="entry name" value="START_lipid_transfer"/>
</dbReference>
<dbReference type="InterPro" id="IPR023393">
    <property type="entry name" value="START-like_dom_sf"/>
</dbReference>
<evidence type="ECO:0000256" key="1">
    <source>
        <dbReference type="SAM" id="MobiDB-lite"/>
    </source>
</evidence>
<feature type="transmembrane region" description="Helical" evidence="2">
    <location>
        <begin position="850"/>
        <end position="870"/>
    </location>
</feature>
<evidence type="ECO:0000259" key="3">
    <source>
        <dbReference type="Pfam" id="PF01852"/>
    </source>
</evidence>
<name>A0ABQ6MT62_9STRA</name>
<protein>
    <recommendedName>
        <fullName evidence="3">START domain-containing protein</fullName>
    </recommendedName>
</protein>
<feature type="region of interest" description="Disordered" evidence="1">
    <location>
        <begin position="124"/>
        <end position="149"/>
    </location>
</feature>
<feature type="transmembrane region" description="Helical" evidence="2">
    <location>
        <begin position="1030"/>
        <end position="1051"/>
    </location>
</feature>
<proteinExistence type="predicted"/>
<keyword evidence="2" id="KW-1133">Transmembrane helix</keyword>
<keyword evidence="2" id="KW-0812">Transmembrane</keyword>
<dbReference type="Proteomes" id="UP001165060">
    <property type="component" value="Unassembled WGS sequence"/>
</dbReference>
<dbReference type="InterPro" id="IPR002913">
    <property type="entry name" value="START_lipid-bd_dom"/>
</dbReference>
<feature type="domain" description="START" evidence="3">
    <location>
        <begin position="445"/>
        <end position="549"/>
    </location>
</feature>
<evidence type="ECO:0000313" key="4">
    <source>
        <dbReference type="EMBL" id="GMI32162.1"/>
    </source>
</evidence>
<feature type="transmembrane region" description="Helical" evidence="2">
    <location>
        <begin position="928"/>
        <end position="946"/>
    </location>
</feature>
<dbReference type="PANTHER" id="PTHR19308:SF14">
    <property type="entry name" value="START DOMAIN-CONTAINING PROTEIN"/>
    <property type="match status" value="1"/>
</dbReference>
<keyword evidence="5" id="KW-1185">Reference proteome</keyword>
<comment type="caution">
    <text evidence="4">The sequence shown here is derived from an EMBL/GenBank/DDBJ whole genome shotgun (WGS) entry which is preliminary data.</text>
</comment>
<accession>A0ABQ6MT62</accession>
<feature type="transmembrane region" description="Helical" evidence="2">
    <location>
        <begin position="898"/>
        <end position="916"/>
    </location>
</feature>
<dbReference type="PANTHER" id="PTHR19308">
    <property type="entry name" value="PHOSPHATIDYLCHOLINE TRANSFER PROTEIN"/>
    <property type="match status" value="1"/>
</dbReference>
<dbReference type="SUPFAM" id="SSF55961">
    <property type="entry name" value="Bet v1-like"/>
    <property type="match status" value="1"/>
</dbReference>
<dbReference type="Gene3D" id="3.30.530.20">
    <property type="match status" value="1"/>
</dbReference>